<evidence type="ECO:0000313" key="1">
    <source>
        <dbReference type="EMBL" id="PHM30191.1"/>
    </source>
</evidence>
<dbReference type="EMBL" id="NIBU01000064">
    <property type="protein sequence ID" value="PHM30191.1"/>
    <property type="molecule type" value="Genomic_DNA"/>
</dbReference>
<sequence>MREWHNNHHYVLTNNSYQHENEIYDNYETFFSPLRENIYNIIQPELTYKLLKLAFIKNTGKLIQMSKDGVSDYNISEMNNMSYSELSKYYSY</sequence>
<proteinExistence type="predicted"/>
<accession>A0A2G0N623</accession>
<dbReference type="Proteomes" id="UP000224871">
    <property type="component" value="Unassembled WGS sequence"/>
</dbReference>
<reference evidence="1 2" key="1">
    <citation type="journal article" date="2017" name="Nat. Microbiol.">
        <title>Natural product diversity associated with the nematode symbionts Photorhabdus and Xenorhabdus.</title>
        <authorList>
            <person name="Tobias N.J."/>
            <person name="Wolff H."/>
            <person name="Djahanschiri B."/>
            <person name="Grundmann F."/>
            <person name="Kronenwerth M."/>
            <person name="Shi Y.M."/>
            <person name="Simonyi S."/>
            <person name="Grun P."/>
            <person name="Shapiro-Ilan D."/>
            <person name="Pidot S.J."/>
            <person name="Stinear T.P."/>
            <person name="Ebersberger I."/>
            <person name="Bode H.B."/>
        </authorList>
    </citation>
    <scope>NUCLEOTIDE SEQUENCE [LARGE SCALE GENOMIC DNA]</scope>
    <source>
        <strain evidence="1 2">DSM 16336</strain>
    </source>
</reference>
<name>A0A2G0N623_9GAMM</name>
<protein>
    <submittedName>
        <fullName evidence="1">Uncharacterized protein</fullName>
    </submittedName>
</protein>
<gene>
    <name evidence="1" type="ORF">Xinn_03445</name>
</gene>
<comment type="caution">
    <text evidence="1">The sequence shown here is derived from an EMBL/GenBank/DDBJ whole genome shotgun (WGS) entry which is preliminary data.</text>
</comment>
<organism evidence="1 2">
    <name type="scientific">Xenorhabdus innexi</name>
    <dbReference type="NCBI Taxonomy" id="290109"/>
    <lineage>
        <taxon>Bacteria</taxon>
        <taxon>Pseudomonadati</taxon>
        <taxon>Pseudomonadota</taxon>
        <taxon>Gammaproteobacteria</taxon>
        <taxon>Enterobacterales</taxon>
        <taxon>Morganellaceae</taxon>
        <taxon>Xenorhabdus</taxon>
    </lineage>
</organism>
<keyword evidence="2" id="KW-1185">Reference proteome</keyword>
<evidence type="ECO:0000313" key="2">
    <source>
        <dbReference type="Proteomes" id="UP000224871"/>
    </source>
</evidence>